<proteinExistence type="predicted"/>
<accession>A0AAD7H2S2</accession>
<feature type="region of interest" description="Disordered" evidence="1">
    <location>
        <begin position="1"/>
        <end position="32"/>
    </location>
</feature>
<comment type="caution">
    <text evidence="2">The sequence shown here is derived from an EMBL/GenBank/DDBJ whole genome shotgun (WGS) entry which is preliminary data.</text>
</comment>
<evidence type="ECO:0000256" key="1">
    <source>
        <dbReference type="SAM" id="MobiDB-lite"/>
    </source>
</evidence>
<dbReference type="EMBL" id="JARKIE010000001">
    <property type="protein sequence ID" value="KAJ7710861.1"/>
    <property type="molecule type" value="Genomic_DNA"/>
</dbReference>
<protein>
    <submittedName>
        <fullName evidence="2">Uncharacterized protein</fullName>
    </submittedName>
</protein>
<dbReference type="Proteomes" id="UP001221757">
    <property type="component" value="Unassembled WGS sequence"/>
</dbReference>
<name>A0AAD7H2S2_MYCRO</name>
<feature type="compositionally biased region" description="Basic residues" evidence="1">
    <location>
        <begin position="65"/>
        <end position="80"/>
    </location>
</feature>
<organism evidence="2 3">
    <name type="scientific">Mycena rosella</name>
    <name type="common">Pink bonnet</name>
    <name type="synonym">Agaricus rosellus</name>
    <dbReference type="NCBI Taxonomy" id="1033263"/>
    <lineage>
        <taxon>Eukaryota</taxon>
        <taxon>Fungi</taxon>
        <taxon>Dikarya</taxon>
        <taxon>Basidiomycota</taxon>
        <taxon>Agaricomycotina</taxon>
        <taxon>Agaricomycetes</taxon>
        <taxon>Agaricomycetidae</taxon>
        <taxon>Agaricales</taxon>
        <taxon>Marasmiineae</taxon>
        <taxon>Mycenaceae</taxon>
        <taxon>Mycena</taxon>
    </lineage>
</organism>
<feature type="region of interest" description="Disordered" evidence="1">
    <location>
        <begin position="186"/>
        <end position="250"/>
    </location>
</feature>
<feature type="region of interest" description="Disordered" evidence="1">
    <location>
        <begin position="60"/>
        <end position="172"/>
    </location>
</feature>
<feature type="compositionally biased region" description="Low complexity" evidence="1">
    <location>
        <begin position="139"/>
        <end position="158"/>
    </location>
</feature>
<keyword evidence="3" id="KW-1185">Reference proteome</keyword>
<feature type="compositionally biased region" description="Pro residues" evidence="1">
    <location>
        <begin position="194"/>
        <end position="209"/>
    </location>
</feature>
<reference evidence="2" key="1">
    <citation type="submission" date="2023-03" db="EMBL/GenBank/DDBJ databases">
        <title>Massive genome expansion in bonnet fungi (Mycena s.s.) driven by repeated elements and novel gene families across ecological guilds.</title>
        <authorList>
            <consortium name="Lawrence Berkeley National Laboratory"/>
            <person name="Harder C.B."/>
            <person name="Miyauchi S."/>
            <person name="Viragh M."/>
            <person name="Kuo A."/>
            <person name="Thoen E."/>
            <person name="Andreopoulos B."/>
            <person name="Lu D."/>
            <person name="Skrede I."/>
            <person name="Drula E."/>
            <person name="Henrissat B."/>
            <person name="Morin E."/>
            <person name="Kohler A."/>
            <person name="Barry K."/>
            <person name="LaButti K."/>
            <person name="Morin E."/>
            <person name="Salamov A."/>
            <person name="Lipzen A."/>
            <person name="Mereny Z."/>
            <person name="Hegedus B."/>
            <person name="Baldrian P."/>
            <person name="Stursova M."/>
            <person name="Weitz H."/>
            <person name="Taylor A."/>
            <person name="Grigoriev I.V."/>
            <person name="Nagy L.G."/>
            <person name="Martin F."/>
            <person name="Kauserud H."/>
        </authorList>
    </citation>
    <scope>NUCLEOTIDE SEQUENCE</scope>
    <source>
        <strain evidence="2">CBHHK067</strain>
    </source>
</reference>
<sequence length="354" mass="37773">MASRSPRACPTDRPCPPTSTPPPADGFPPDLDQPFIADFAALGIKTRDFVDYTREKALPPIPFRRPVKPAPKPKPRPLTRTHRDGTEVVDPGYGFVMGVARSAPAKEGPPHKIQRTGTHALVAGGTGGRPLRREGGVLSTSQEASSQSQSYLQSGTSQEIPTPLVTPNGSLHWIGGSKEPVFLQASASRVATRTPPPAPASPCPPPPPSHARTPPRSRFRRAASPPPSSSPRPRPRRQPPPRATASASAPPPFLNASGSFLAAVSRRFLLCFRLDTSLALLSRDTLPIPIAYTHIATRLLATLYIDWCTYPSPRALIQLLLGYAAFSTLQALLPYAVVQPAMLTAGTARDATAS</sequence>
<gene>
    <name evidence="2" type="ORF">B0H17DRAFT_1224031</name>
</gene>
<evidence type="ECO:0000313" key="3">
    <source>
        <dbReference type="Proteomes" id="UP001221757"/>
    </source>
</evidence>
<dbReference type="AlphaFoldDB" id="A0AAD7H2S2"/>
<evidence type="ECO:0000313" key="2">
    <source>
        <dbReference type="EMBL" id="KAJ7710861.1"/>
    </source>
</evidence>
<feature type="compositionally biased region" description="Pro residues" evidence="1">
    <location>
        <begin position="13"/>
        <end position="26"/>
    </location>
</feature>